<sequence>MSGAVIGINLGNTYGSIACINQHGRADVIANENGERQIATRIAFNGDQVYNGNEATPQLVRNAPNVIDRFVNLVGRSFSELSEDDVKRNSAQVIDAQGTPSFKVQIDGKETLLSAHDVLVRFIGVLFGAAKDFMSGVPIIGTVLSIPGWFNDAQIKAVETAATDAGLHVLQIIPIPAAALVAYGITAPGLDGSLPANPDGEEGRPYAPEKTLNRNVVVVDFGGSSFDVTVVAARAGIYALLAYEHDKSIGGNVLDDLLVQYFAKEFTKKTKVTIRDDDSRAWAKLRNEAEMTKRALSASNSAPCSVESLAEGLDFSGSVNRMRLNLLAGSLYSRAQGNVKKTIEAANLDPCQIDEVVLVGGAARLSGLAEQISYLFAEDSGVHITQSIDADQVIARGNAVYAQIIVHLPKDSPERKFIESLDNTLAENKQQLCAPSLTQPIGIVLDAPAAGAPEYARVEKQIVDGQLFVTIVPTETPLPTRCTYRFPTAQGASASMVRIAKGTPLVRTDMIAPEPLDDDDDDDEPLEPEEVKTAYVKPDSSRLAELVVPHAKTAKTITVEVIVLSGGQATIEAKVDAETNVAASAKIGA</sequence>
<dbReference type="RefSeq" id="XP_056061721.1">
    <property type="nucleotide sequence ID" value="XM_056205746.1"/>
</dbReference>
<dbReference type="GO" id="GO:0005829">
    <property type="term" value="C:cytosol"/>
    <property type="evidence" value="ECO:0007669"/>
    <property type="project" value="TreeGrafter"/>
</dbReference>
<dbReference type="PRINTS" id="PR00301">
    <property type="entry name" value="HEATSHOCK70"/>
</dbReference>
<proteinExistence type="predicted"/>
<protein>
    <submittedName>
        <fullName evidence="3">Ssz1p</fullName>
    </submittedName>
</protein>
<dbReference type="Gene3D" id="3.30.420.40">
    <property type="match status" value="2"/>
</dbReference>
<dbReference type="PANTHER" id="PTHR45639">
    <property type="entry name" value="HSC70CB, ISOFORM G-RELATED"/>
    <property type="match status" value="1"/>
</dbReference>
<dbReference type="GO" id="GO:0005524">
    <property type="term" value="F:ATP binding"/>
    <property type="evidence" value="ECO:0007669"/>
    <property type="project" value="UniProtKB-KW"/>
</dbReference>
<dbReference type="AlphaFoldDB" id="A0A2N1JEL5"/>
<dbReference type="Gene3D" id="3.30.30.30">
    <property type="match status" value="1"/>
</dbReference>
<dbReference type="InterPro" id="IPR013126">
    <property type="entry name" value="Hsp_70_fam"/>
</dbReference>
<accession>A0A2N1JEL5</accession>
<dbReference type="InterPro" id="IPR018181">
    <property type="entry name" value="Heat_shock_70_CS"/>
</dbReference>
<dbReference type="PROSITE" id="PS00329">
    <property type="entry name" value="HSP70_2"/>
    <property type="match status" value="1"/>
</dbReference>
<evidence type="ECO:0000313" key="3">
    <source>
        <dbReference type="EMBL" id="PKI84993.1"/>
    </source>
</evidence>
<dbReference type="EMBL" id="KZ454988">
    <property type="protein sequence ID" value="PKI84993.1"/>
    <property type="molecule type" value="Genomic_DNA"/>
</dbReference>
<keyword evidence="4" id="KW-1185">Reference proteome</keyword>
<dbReference type="STRING" id="2020962.A0A2N1JEL5"/>
<evidence type="ECO:0000256" key="1">
    <source>
        <dbReference type="ARBA" id="ARBA00022741"/>
    </source>
</evidence>
<gene>
    <name evidence="3" type="primary">SSZ1</name>
    <name evidence="3" type="ORF">MVES_000838</name>
</gene>
<organism evidence="3 4">
    <name type="scientific">Malassezia vespertilionis</name>
    <dbReference type="NCBI Taxonomy" id="2020962"/>
    <lineage>
        <taxon>Eukaryota</taxon>
        <taxon>Fungi</taxon>
        <taxon>Dikarya</taxon>
        <taxon>Basidiomycota</taxon>
        <taxon>Ustilaginomycotina</taxon>
        <taxon>Malasseziomycetes</taxon>
        <taxon>Malasseziales</taxon>
        <taxon>Malasseziaceae</taxon>
        <taxon>Malassezia</taxon>
    </lineage>
</organism>
<reference evidence="3 4" key="1">
    <citation type="submission" date="2017-10" db="EMBL/GenBank/DDBJ databases">
        <title>A novel species of cold-tolerant Malassezia isolated from bats.</title>
        <authorList>
            <person name="Lorch J.M."/>
            <person name="Palmer J.M."/>
            <person name="Vanderwolf K.J."/>
            <person name="Schmidt K.Z."/>
            <person name="Verant M.L."/>
            <person name="Weller T.J."/>
            <person name="Blehert D.S."/>
        </authorList>
    </citation>
    <scope>NUCLEOTIDE SEQUENCE [LARGE SCALE GENOMIC DNA]</scope>
    <source>
        <strain evidence="3 4">NWHC:44797-103</strain>
    </source>
</reference>
<keyword evidence="2" id="KW-0067">ATP-binding</keyword>
<dbReference type="Gene3D" id="3.90.640.10">
    <property type="entry name" value="Actin, Chain A, domain 4"/>
    <property type="match status" value="1"/>
</dbReference>
<evidence type="ECO:0000256" key="2">
    <source>
        <dbReference type="ARBA" id="ARBA00022840"/>
    </source>
</evidence>
<evidence type="ECO:0000313" key="4">
    <source>
        <dbReference type="Proteomes" id="UP000232875"/>
    </source>
</evidence>
<name>A0A2N1JEL5_9BASI</name>
<dbReference type="GO" id="GO:0005634">
    <property type="term" value="C:nucleus"/>
    <property type="evidence" value="ECO:0007669"/>
    <property type="project" value="TreeGrafter"/>
</dbReference>
<dbReference type="OrthoDB" id="29851at2759"/>
<dbReference type="PANTHER" id="PTHR45639:SF32">
    <property type="entry name" value="HEAT SHOCK PROTEIN PDR13"/>
    <property type="match status" value="1"/>
</dbReference>
<dbReference type="Proteomes" id="UP000232875">
    <property type="component" value="Unassembled WGS sequence"/>
</dbReference>
<dbReference type="Pfam" id="PF00012">
    <property type="entry name" value="HSP70"/>
    <property type="match status" value="1"/>
</dbReference>
<keyword evidence="1" id="KW-0547">Nucleotide-binding</keyword>
<dbReference type="SUPFAM" id="SSF53067">
    <property type="entry name" value="Actin-like ATPase domain"/>
    <property type="match status" value="2"/>
</dbReference>
<dbReference type="GeneID" id="80900397"/>
<dbReference type="GO" id="GO:0140662">
    <property type="term" value="F:ATP-dependent protein folding chaperone"/>
    <property type="evidence" value="ECO:0007669"/>
    <property type="project" value="InterPro"/>
</dbReference>
<dbReference type="InterPro" id="IPR043129">
    <property type="entry name" value="ATPase_NBD"/>
</dbReference>
<dbReference type="FunFam" id="3.90.640.10:FF:000021">
    <property type="entry name" value="Heat shock protein 14"/>
    <property type="match status" value="1"/>
</dbReference>